<dbReference type="EMBL" id="JBHMEY010000039">
    <property type="protein sequence ID" value="MFB9097195.1"/>
    <property type="molecule type" value="Genomic_DNA"/>
</dbReference>
<dbReference type="Proteomes" id="UP001589607">
    <property type="component" value="Unassembled WGS sequence"/>
</dbReference>
<accession>A0ABV5GQP0</accession>
<name>A0ABV5GQP0_9FLAO</name>
<keyword evidence="2" id="KW-1185">Reference proteome</keyword>
<dbReference type="RefSeq" id="WP_236458907.1">
    <property type="nucleotide sequence ID" value="NZ_CBCSGE010000015.1"/>
</dbReference>
<comment type="caution">
    <text evidence="1">The sequence shown here is derived from an EMBL/GenBank/DDBJ whole genome shotgun (WGS) entry which is preliminary data.</text>
</comment>
<proteinExistence type="predicted"/>
<protein>
    <submittedName>
        <fullName evidence="1">Uncharacterized protein</fullName>
    </submittedName>
</protein>
<evidence type="ECO:0000313" key="2">
    <source>
        <dbReference type="Proteomes" id="UP001589607"/>
    </source>
</evidence>
<sequence>MFEQYTYKQKCIALVVIFLMLSYTAYKRSFKSLIEVYQENKELTKRSDEIASKSKNLDVLSMEIASYDKYLGNQNVERDVVQQEIIAFATQHEGISINDLQAIHTFEGENYTIYTNQLDITGNINNLLKLGYDFETKFNYSRVVSTNYYTVKKNNSNEVLHLKIVFQNYEIGNKKVVKEDNDK</sequence>
<evidence type="ECO:0000313" key="1">
    <source>
        <dbReference type="EMBL" id="MFB9097195.1"/>
    </source>
</evidence>
<organism evidence="1 2">
    <name type="scientific">Flavobacterium jumunjinense</name>
    <dbReference type="NCBI Taxonomy" id="998845"/>
    <lineage>
        <taxon>Bacteria</taxon>
        <taxon>Pseudomonadati</taxon>
        <taxon>Bacteroidota</taxon>
        <taxon>Flavobacteriia</taxon>
        <taxon>Flavobacteriales</taxon>
        <taxon>Flavobacteriaceae</taxon>
        <taxon>Flavobacterium</taxon>
    </lineage>
</organism>
<reference evidence="1 2" key="1">
    <citation type="submission" date="2024-09" db="EMBL/GenBank/DDBJ databases">
        <authorList>
            <person name="Sun Q."/>
            <person name="Mori K."/>
        </authorList>
    </citation>
    <scope>NUCLEOTIDE SEQUENCE [LARGE SCALE GENOMIC DNA]</scope>
    <source>
        <strain evidence="1 2">CECT 7955</strain>
    </source>
</reference>
<gene>
    <name evidence="1" type="ORF">ACFFVF_11760</name>
</gene>